<reference evidence="3" key="1">
    <citation type="journal article" date="2019" name="Int. J. Syst. Evol. Microbiol.">
        <title>The Global Catalogue of Microorganisms (GCM) 10K type strain sequencing project: providing services to taxonomists for standard genome sequencing and annotation.</title>
        <authorList>
            <consortium name="The Broad Institute Genomics Platform"/>
            <consortium name="The Broad Institute Genome Sequencing Center for Infectious Disease"/>
            <person name="Wu L."/>
            <person name="Ma J."/>
        </authorList>
    </citation>
    <scope>NUCLEOTIDE SEQUENCE [LARGE SCALE GENOMIC DNA]</scope>
    <source>
        <strain evidence="3">CCUG 57942</strain>
    </source>
</reference>
<dbReference type="RefSeq" id="WP_377177198.1">
    <property type="nucleotide sequence ID" value="NZ_JBHUJB010000005.1"/>
</dbReference>
<evidence type="ECO:0000313" key="2">
    <source>
        <dbReference type="EMBL" id="MFD2157425.1"/>
    </source>
</evidence>
<gene>
    <name evidence="2" type="ORF">ACFSW8_00765</name>
</gene>
<evidence type="ECO:0008006" key="4">
    <source>
        <dbReference type="Google" id="ProtNLM"/>
    </source>
</evidence>
<feature type="transmembrane region" description="Helical" evidence="1">
    <location>
        <begin position="97"/>
        <end position="121"/>
    </location>
</feature>
<organism evidence="2 3">
    <name type="scientific">Rubritalea tangerina</name>
    <dbReference type="NCBI Taxonomy" id="430798"/>
    <lineage>
        <taxon>Bacteria</taxon>
        <taxon>Pseudomonadati</taxon>
        <taxon>Verrucomicrobiota</taxon>
        <taxon>Verrucomicrobiia</taxon>
        <taxon>Verrucomicrobiales</taxon>
        <taxon>Rubritaleaceae</taxon>
        <taxon>Rubritalea</taxon>
    </lineage>
</organism>
<proteinExistence type="predicted"/>
<name>A0ABW4Z626_9BACT</name>
<sequence length="255" mass="28237">MKKVFKLSLITVVYEKVVFLVLILAALVPFVMAEMTNHQISNIVIEPARAQAAWQFAWISSFFWLLYQSAKIGGDHSKSGLGLYFSSKGVSKGAQLLGLWLSVFLVVLLVVLISALVCVLAARPQDALEGRHWLVLSMQHSCLMVLVLGPLSMFAIALASRLGTTVGYVFSLGWGLVGVYGVIVLEKVVVAKDFIMLDIIYVMLPHYYLADLTHRFVHKQGALNNAEFFAVFEYMSGWAILISTTSLVLFSSKQK</sequence>
<feature type="transmembrane region" description="Helical" evidence="1">
    <location>
        <begin position="228"/>
        <end position="250"/>
    </location>
</feature>
<feature type="transmembrane region" description="Helical" evidence="1">
    <location>
        <begin position="165"/>
        <end position="183"/>
    </location>
</feature>
<dbReference type="Proteomes" id="UP001597389">
    <property type="component" value="Unassembled WGS sequence"/>
</dbReference>
<keyword evidence="1" id="KW-1133">Transmembrane helix</keyword>
<dbReference type="EMBL" id="JBHUJB010000005">
    <property type="protein sequence ID" value="MFD2157425.1"/>
    <property type="molecule type" value="Genomic_DNA"/>
</dbReference>
<evidence type="ECO:0000256" key="1">
    <source>
        <dbReference type="SAM" id="Phobius"/>
    </source>
</evidence>
<comment type="caution">
    <text evidence="2">The sequence shown here is derived from an EMBL/GenBank/DDBJ whole genome shotgun (WGS) entry which is preliminary data.</text>
</comment>
<feature type="transmembrane region" description="Helical" evidence="1">
    <location>
        <begin position="133"/>
        <end position="159"/>
    </location>
</feature>
<keyword evidence="1" id="KW-0812">Transmembrane</keyword>
<keyword evidence="3" id="KW-1185">Reference proteome</keyword>
<evidence type="ECO:0000313" key="3">
    <source>
        <dbReference type="Proteomes" id="UP001597389"/>
    </source>
</evidence>
<feature type="transmembrane region" description="Helical" evidence="1">
    <location>
        <begin position="190"/>
        <end position="208"/>
    </location>
</feature>
<accession>A0ABW4Z626</accession>
<keyword evidence="1" id="KW-0472">Membrane</keyword>
<protein>
    <recommendedName>
        <fullName evidence="4">ABC transporter permease</fullName>
    </recommendedName>
</protein>